<gene>
    <name evidence="2" type="ORF">SAMN05216417_10488</name>
</gene>
<protein>
    <submittedName>
        <fullName evidence="2">Glycosyl transferase family 2</fullName>
    </submittedName>
</protein>
<dbReference type="InterPro" id="IPR050834">
    <property type="entry name" value="Glycosyltransf_2"/>
</dbReference>
<sequence>MSISISVVVPLYNKEIYVLNAIQSILSQGDAVHEVLVVDDGSTDLGVERVEALNHPKVRVIRKKNGGVSSARNMGIREARGGYITFLDADDIYLGGFMAEIEELIKGFPGAGVYATSFYKQWPDGRRVSAYIPRTFDSRRAQLVRDPLNDWSRGSFIHTGSFCVRKDTLFRENIFFPLGENIGEDQDVIFRLMESTSVAFSPKPLMCYSQEIANSLYSSLPDYLLPCYARLGQRARTPNYPSQLRAGAYRMASVGYLNTARILIAKARRSEAAKLIFQAPSLYHYTYWLRTLIRLCLPARLMELPWLKWV</sequence>
<evidence type="ECO:0000313" key="3">
    <source>
        <dbReference type="Proteomes" id="UP000182649"/>
    </source>
</evidence>
<dbReference type="SUPFAM" id="SSF53448">
    <property type="entry name" value="Nucleotide-diphospho-sugar transferases"/>
    <property type="match status" value="1"/>
</dbReference>
<dbReference type="GO" id="GO:0016740">
    <property type="term" value="F:transferase activity"/>
    <property type="evidence" value="ECO:0007669"/>
    <property type="project" value="UniProtKB-KW"/>
</dbReference>
<dbReference type="Proteomes" id="UP000182649">
    <property type="component" value="Unassembled WGS sequence"/>
</dbReference>
<accession>A0A1I7GBJ7</accession>
<evidence type="ECO:0000259" key="1">
    <source>
        <dbReference type="Pfam" id="PF00535"/>
    </source>
</evidence>
<proteinExistence type="predicted"/>
<dbReference type="Pfam" id="PF00535">
    <property type="entry name" value="Glycos_transf_2"/>
    <property type="match status" value="1"/>
</dbReference>
<dbReference type="EMBL" id="FPBZ01000004">
    <property type="protein sequence ID" value="SFU45810.1"/>
    <property type="molecule type" value="Genomic_DNA"/>
</dbReference>
<name>A0A1I7GBJ7_9PROT</name>
<dbReference type="OrthoDB" id="433681at2"/>
<dbReference type="AlphaFoldDB" id="A0A1I7GBJ7"/>
<dbReference type="CDD" id="cd00761">
    <property type="entry name" value="Glyco_tranf_GTA_type"/>
    <property type="match status" value="1"/>
</dbReference>
<reference evidence="2 3" key="1">
    <citation type="submission" date="2016-10" db="EMBL/GenBank/DDBJ databases">
        <authorList>
            <person name="de Groot N.N."/>
        </authorList>
    </citation>
    <scope>NUCLEOTIDE SEQUENCE [LARGE SCALE GENOMIC DNA]</scope>
    <source>
        <strain evidence="2 3">Nl14</strain>
    </source>
</reference>
<dbReference type="PANTHER" id="PTHR43685:SF2">
    <property type="entry name" value="GLYCOSYLTRANSFERASE 2-LIKE DOMAIN-CONTAINING PROTEIN"/>
    <property type="match status" value="1"/>
</dbReference>
<dbReference type="PANTHER" id="PTHR43685">
    <property type="entry name" value="GLYCOSYLTRANSFERASE"/>
    <property type="match status" value="1"/>
</dbReference>
<dbReference type="InterPro" id="IPR029044">
    <property type="entry name" value="Nucleotide-diphossugar_trans"/>
</dbReference>
<feature type="domain" description="Glycosyltransferase 2-like" evidence="1">
    <location>
        <begin position="6"/>
        <end position="142"/>
    </location>
</feature>
<dbReference type="Gene3D" id="3.90.550.10">
    <property type="entry name" value="Spore Coat Polysaccharide Biosynthesis Protein SpsA, Chain A"/>
    <property type="match status" value="1"/>
</dbReference>
<evidence type="ECO:0000313" key="2">
    <source>
        <dbReference type="EMBL" id="SFU45810.1"/>
    </source>
</evidence>
<dbReference type="RefSeq" id="WP_074973851.1">
    <property type="nucleotide sequence ID" value="NZ_FPBZ01000004.1"/>
</dbReference>
<dbReference type="InterPro" id="IPR001173">
    <property type="entry name" value="Glyco_trans_2-like"/>
</dbReference>
<organism evidence="2 3">
    <name type="scientific">Nitrosospira multiformis</name>
    <dbReference type="NCBI Taxonomy" id="1231"/>
    <lineage>
        <taxon>Bacteria</taxon>
        <taxon>Pseudomonadati</taxon>
        <taxon>Pseudomonadota</taxon>
        <taxon>Betaproteobacteria</taxon>
        <taxon>Nitrosomonadales</taxon>
        <taxon>Nitrosomonadaceae</taxon>
        <taxon>Nitrosospira</taxon>
    </lineage>
</organism>
<keyword evidence="2" id="KW-0808">Transferase</keyword>